<keyword evidence="5 12" id="KW-1133">Transmembrane helix</keyword>
<dbReference type="PANTHER" id="PTHR21137:SF37">
    <property type="entry name" value="ODORANT RECEPTOR 46A, ISOFORM B-RELATED"/>
    <property type="match status" value="1"/>
</dbReference>
<keyword evidence="4 12" id="KW-0552">Olfaction</keyword>
<organism evidence="13 14">
    <name type="scientific">Lasius platythorax</name>
    <dbReference type="NCBI Taxonomy" id="488582"/>
    <lineage>
        <taxon>Eukaryota</taxon>
        <taxon>Metazoa</taxon>
        <taxon>Ecdysozoa</taxon>
        <taxon>Arthropoda</taxon>
        <taxon>Hexapoda</taxon>
        <taxon>Insecta</taxon>
        <taxon>Pterygota</taxon>
        <taxon>Neoptera</taxon>
        <taxon>Endopterygota</taxon>
        <taxon>Hymenoptera</taxon>
        <taxon>Apocrita</taxon>
        <taxon>Aculeata</taxon>
        <taxon>Formicoidea</taxon>
        <taxon>Formicidae</taxon>
        <taxon>Formicinae</taxon>
        <taxon>Lasius</taxon>
        <taxon>Lasius</taxon>
    </lineage>
</organism>
<evidence type="ECO:0000256" key="8">
    <source>
        <dbReference type="ARBA" id="ARBA00023224"/>
    </source>
</evidence>
<evidence type="ECO:0000313" key="14">
    <source>
        <dbReference type="Proteomes" id="UP001497644"/>
    </source>
</evidence>
<comment type="subcellular location">
    <subcellularLocation>
        <location evidence="12">Cell membrane</location>
        <topology evidence="12">Multi-pass membrane protein</topology>
    </subcellularLocation>
    <subcellularLocation>
        <location evidence="1">Membrane</location>
        <topology evidence="1">Multi-pass membrane protein</topology>
    </subcellularLocation>
</comment>
<evidence type="ECO:0000256" key="10">
    <source>
        <dbReference type="ARBA" id="ARBA00037946"/>
    </source>
</evidence>
<dbReference type="GO" id="GO:0007165">
    <property type="term" value="P:signal transduction"/>
    <property type="evidence" value="ECO:0007669"/>
    <property type="project" value="UniProtKB-KW"/>
</dbReference>
<keyword evidence="14" id="KW-1185">Reference proteome</keyword>
<feature type="transmembrane region" description="Helical" evidence="12">
    <location>
        <begin position="67"/>
        <end position="87"/>
    </location>
</feature>
<dbReference type="PROSITE" id="PS51257">
    <property type="entry name" value="PROKAR_LIPOPROTEIN"/>
    <property type="match status" value="1"/>
</dbReference>
<dbReference type="PANTHER" id="PTHR21137">
    <property type="entry name" value="ODORANT RECEPTOR"/>
    <property type="match status" value="1"/>
</dbReference>
<feature type="transmembrane region" description="Helical" evidence="12">
    <location>
        <begin position="127"/>
        <end position="145"/>
    </location>
</feature>
<gene>
    <name evidence="13" type="ORF">LPLAT_LOCUS2578</name>
</gene>
<comment type="function">
    <text evidence="9">Odorant receptor which mediates acceptance or avoidance behavior, depending on its substrates. The odorant receptor repertoire encodes a large collection of odor stimuli that vary widely in identity, intensity, and duration. May form a complex with Orco to form odorant-sensing units, providing sensitive and prolonged odorant signaling and calcium permeability.</text>
</comment>
<dbReference type="GO" id="GO:0005886">
    <property type="term" value="C:plasma membrane"/>
    <property type="evidence" value="ECO:0007669"/>
    <property type="project" value="UniProtKB-SubCell"/>
</dbReference>
<evidence type="ECO:0000256" key="9">
    <source>
        <dbReference type="ARBA" id="ARBA00037764"/>
    </source>
</evidence>
<keyword evidence="3 12" id="KW-0812">Transmembrane</keyword>
<dbReference type="InterPro" id="IPR004117">
    <property type="entry name" value="7tm6_olfct_rcpt"/>
</dbReference>
<feature type="transmembrane region" description="Helical" evidence="12">
    <location>
        <begin position="36"/>
        <end position="55"/>
    </location>
</feature>
<dbReference type="Proteomes" id="UP001497644">
    <property type="component" value="Chromosome 11"/>
</dbReference>
<evidence type="ECO:0000256" key="5">
    <source>
        <dbReference type="ARBA" id="ARBA00022989"/>
    </source>
</evidence>
<dbReference type="EMBL" id="OZ034834">
    <property type="protein sequence ID" value="CAL1676372.1"/>
    <property type="molecule type" value="Genomic_DNA"/>
</dbReference>
<protein>
    <recommendedName>
        <fullName evidence="12">Odorant receptor</fullName>
    </recommendedName>
</protein>
<accession>A0AAV2N8G4</accession>
<feature type="transmembrane region" description="Helical" evidence="12">
    <location>
        <begin position="185"/>
        <end position="207"/>
    </location>
</feature>
<keyword evidence="7 12" id="KW-0675">Receptor</keyword>
<keyword evidence="2 12" id="KW-0716">Sensory transduction</keyword>
<keyword evidence="6 12" id="KW-0472">Membrane</keyword>
<evidence type="ECO:0000256" key="11">
    <source>
        <dbReference type="ARBA" id="ARBA00038679"/>
    </source>
</evidence>
<dbReference type="GO" id="GO:0004984">
    <property type="term" value="F:olfactory receptor activity"/>
    <property type="evidence" value="ECO:0007669"/>
    <property type="project" value="InterPro"/>
</dbReference>
<dbReference type="GO" id="GO:0005549">
    <property type="term" value="F:odorant binding"/>
    <property type="evidence" value="ECO:0007669"/>
    <property type="project" value="InterPro"/>
</dbReference>
<evidence type="ECO:0000256" key="4">
    <source>
        <dbReference type="ARBA" id="ARBA00022725"/>
    </source>
</evidence>
<evidence type="ECO:0000256" key="2">
    <source>
        <dbReference type="ARBA" id="ARBA00022606"/>
    </source>
</evidence>
<dbReference type="Pfam" id="PF02949">
    <property type="entry name" value="7tm_6"/>
    <property type="match status" value="1"/>
</dbReference>
<evidence type="ECO:0000313" key="13">
    <source>
        <dbReference type="EMBL" id="CAL1676372.1"/>
    </source>
</evidence>
<feature type="transmembrane region" description="Helical" evidence="12">
    <location>
        <begin position="274"/>
        <end position="293"/>
    </location>
</feature>
<proteinExistence type="inferred from homology"/>
<keyword evidence="8 12" id="KW-0807">Transducer</keyword>
<evidence type="ECO:0000256" key="1">
    <source>
        <dbReference type="ARBA" id="ARBA00004141"/>
    </source>
</evidence>
<comment type="similarity">
    <text evidence="10">Belongs to the insect chemoreceptor superfamily. Heteromeric odorant receptor channel (TC 1.A.69) family. Or2a subfamily.</text>
</comment>
<name>A0AAV2N8G4_9HYME</name>
<sequence>MQVLKLTCTIVMIAGCFRPLSWTSLFKRTVYNIYRLYVTSMLFFFSISQFMDIVLNVDNADDFTDTLNMMLTSSAACYKILIMWFNYERVSTLINYLTEEPFKPLDSGEMEIRRQFDRIIRNNTLRYIFLIEMTCSFIALTSLFTDFKHKRLTYREWVPYNYSSFLTFCFTYAQQMSTTFHVATVNVACDTLICGFLMHVCCQIAILEYRLKKLSKNQITLGYCVRHHDWIYEFARLVNTRFTYIIGFQFTASMMVICSNLYQLTKSPFDADHISLVMYTSCMLTQIFIYCWFGNKVKVESIQLMDKIFQIDWPIVNNNVKKGLLIMMKRSTIPIEISTVHIITLNLDSFVGLLKTSYSACNLLVQA</sequence>
<feature type="transmembrane region" description="Helical" evidence="12">
    <location>
        <begin position="242"/>
        <end position="262"/>
    </location>
</feature>
<comment type="caution">
    <text evidence="12">Lacks conserved residue(s) required for the propagation of feature annotation.</text>
</comment>
<evidence type="ECO:0000256" key="12">
    <source>
        <dbReference type="RuleBase" id="RU351113"/>
    </source>
</evidence>
<evidence type="ECO:0000256" key="3">
    <source>
        <dbReference type="ARBA" id="ARBA00022692"/>
    </source>
</evidence>
<evidence type="ECO:0000256" key="7">
    <source>
        <dbReference type="ARBA" id="ARBA00023170"/>
    </source>
</evidence>
<comment type="subunit">
    <text evidence="11">Interacts with Orco. Complexes exist early in the endomembrane system in olfactory sensory neurons (OSNs), coupling these complexes to the conserved ciliary trafficking pathway.</text>
</comment>
<evidence type="ECO:0000256" key="6">
    <source>
        <dbReference type="ARBA" id="ARBA00023136"/>
    </source>
</evidence>
<dbReference type="AlphaFoldDB" id="A0AAV2N8G4"/>
<reference evidence="13" key="1">
    <citation type="submission" date="2024-04" db="EMBL/GenBank/DDBJ databases">
        <authorList>
            <consortium name="Molecular Ecology Group"/>
        </authorList>
    </citation>
    <scope>NUCLEOTIDE SEQUENCE</scope>
</reference>